<sequence length="122" mass="13776">YLTTLLSMTSWYINGSNDGYAYLGDPCLNCGGPHLWQHCNTCGVCGSPGWPLDPHDVFYSYRNNEEEEHHAQIRNMGKQILEHMKVMREKLTEQGKALKGMSAKLTEMMAEAATCNICKSWS</sequence>
<protein>
    <submittedName>
        <fullName evidence="1">Uncharacterized protein</fullName>
    </submittedName>
</protein>
<reference evidence="1 2" key="1">
    <citation type="journal article" date="2021" name="BMC Genomics">
        <title>Datura genome reveals duplications of psychoactive alkaloid biosynthetic genes and high mutation rate following tissue culture.</title>
        <authorList>
            <person name="Rajewski A."/>
            <person name="Carter-House D."/>
            <person name="Stajich J."/>
            <person name="Litt A."/>
        </authorList>
    </citation>
    <scope>NUCLEOTIDE SEQUENCE [LARGE SCALE GENOMIC DNA]</scope>
    <source>
        <strain evidence="1">AR-01</strain>
    </source>
</reference>
<name>A0ABS8T9J9_DATST</name>
<evidence type="ECO:0000313" key="2">
    <source>
        <dbReference type="Proteomes" id="UP000823775"/>
    </source>
</evidence>
<keyword evidence="2" id="KW-1185">Reference proteome</keyword>
<proteinExistence type="predicted"/>
<dbReference type="EMBL" id="JACEIK010001296">
    <property type="protein sequence ID" value="MCD7468097.1"/>
    <property type="molecule type" value="Genomic_DNA"/>
</dbReference>
<comment type="caution">
    <text evidence="1">The sequence shown here is derived from an EMBL/GenBank/DDBJ whole genome shotgun (WGS) entry which is preliminary data.</text>
</comment>
<accession>A0ABS8T9J9</accession>
<dbReference type="Proteomes" id="UP000823775">
    <property type="component" value="Unassembled WGS sequence"/>
</dbReference>
<gene>
    <name evidence="1" type="ORF">HAX54_005903</name>
</gene>
<evidence type="ECO:0000313" key="1">
    <source>
        <dbReference type="EMBL" id="MCD7468097.1"/>
    </source>
</evidence>
<feature type="non-terminal residue" evidence="1">
    <location>
        <position position="1"/>
    </location>
</feature>
<organism evidence="1 2">
    <name type="scientific">Datura stramonium</name>
    <name type="common">Jimsonweed</name>
    <name type="synonym">Common thornapple</name>
    <dbReference type="NCBI Taxonomy" id="4076"/>
    <lineage>
        <taxon>Eukaryota</taxon>
        <taxon>Viridiplantae</taxon>
        <taxon>Streptophyta</taxon>
        <taxon>Embryophyta</taxon>
        <taxon>Tracheophyta</taxon>
        <taxon>Spermatophyta</taxon>
        <taxon>Magnoliopsida</taxon>
        <taxon>eudicotyledons</taxon>
        <taxon>Gunneridae</taxon>
        <taxon>Pentapetalae</taxon>
        <taxon>asterids</taxon>
        <taxon>lamiids</taxon>
        <taxon>Solanales</taxon>
        <taxon>Solanaceae</taxon>
        <taxon>Solanoideae</taxon>
        <taxon>Datureae</taxon>
        <taxon>Datura</taxon>
    </lineage>
</organism>